<dbReference type="SUPFAM" id="SSF52777">
    <property type="entry name" value="CoA-dependent acyltransferases"/>
    <property type="match status" value="12"/>
</dbReference>
<evidence type="ECO:0000256" key="5">
    <source>
        <dbReference type="ARBA" id="ARBA00029454"/>
    </source>
</evidence>
<dbReference type="Pfam" id="PF00668">
    <property type="entry name" value="Condensation"/>
    <property type="match status" value="6"/>
</dbReference>
<proteinExistence type="inferred from homology"/>
<dbReference type="Proteomes" id="UP000033710">
    <property type="component" value="Unassembled WGS sequence"/>
</dbReference>
<sequence>MVDKKPLSILNPEPRKLPGPALLHLLVSGAEDGDRTDAAAASGHNVARAQAEAVPQPLALDYRAPDGTHVTLSYPELHKIALFLAVEISRRLDAVADVSTKSSLPTTNDFVVPVLIPQAPELYVSLLAILKSGGAFCPIQLDAPPDRIRFILDDVGAGLILTTSAMAARLPEGIKASLQVMLVDELHLFDRRYVGPETSETPTSSARTVGPDDLAYVMYTSGSTGTPKGVGVPHGAATQSLLSHDHYVPSFQRFLQFAAPTFDVSVFEIFFPWFRGATLVCCSRADLLDDLPAVITSLDVDACELTPTVAGSLLQSRANAPGLKLLLTIGEMLTEPVICEFGAGPEQTSILWAMYGPTEAAIHCTLQPALDGTASVKNIGFPLETVSAYILAIPDEEGDESDKDACGDPRLAQMGEAGELAVGGHQLARGYINRPEQTAAAFIDTQQYGRLYRTGDKARVTEQGTLECSGRLSGGQVKLRGQRIELGEVEQAVLRTDGCRGSVAAVINGILVAFCDAGPKAFTATAFTGLEEAILDSCRAWLPRFMVPGDIVLMPDFPRLPSGKVDRKRLSSEYTELNTEQVTEPPPEEFEDDLDYTLHQVARSVLDSTIRNTVPLASVGLDSLKAIRFAATIRGAGFPHVSAVDVLESRTLAALHSRIRQSTPEASDNIEAQNQDYLIEASELFADNELVRSHFKLDDVERVVECTPIQIAMLAETLADPRAYCNWVELGFRDNTSCETIFKALDHQISQHEALRTGFAQYHGRFVQVIRRYGAEDQIRTMDQLQRDCQLDTEEKLLMPFYVDIEEADINKVGDIRVVLHMHHAMYDGWSLDLLRRNLHAFLRGEFILSANHYSAVVQHSRCMTSAQREAAEHFWAETLNGFQPSALPELNARRDVTGRILSREILLSSVDGTPVDKAHIDRVANAVGCSTQTLFQAALAWLWSGLVGSPDVVLGTVTSGRTLPVDNIMDIVGPCLQTVPLRADLSRMHTIRDLLLNIHASNRALLAHAFLPLPEIKKIAGTRPGQFLYDVLFVYQESMYSNGTEDDLVREIGHKDYLETKMLWEVEPQAKHGQRNGTFRIRTTFHADSFPEVQVEMLLKQYAAALEHIVANVNDTLSAVYAGIPVALQSRHNLDYRTFDGHPDLAQLVQKSSKRFPTRPAVCFATSFNDGENNGEGLMQYTTITFDELNRMANQIARCLRKSLGAKPGDAVAIVMEKSVLLYAGILGILKAGCAYLPLLPTTPLTRIHTILEQAGVRCILSDTRTTNDLSSLNICPVLDLQIADLRLYPDEDLEGDEAIPADPARIANIVYTSGSTGVPKGVCVTQLNICSNLDVLSRIYPISQKNGGRLLQSCSQAFDVSVFEIFFSWVYGLCLCSATNDVLFEDLERTIRLFGITHLSMTPTVAALVNPQNTPSVEFLVTAGEPLTEKVANMWSKQLFQGYGPSETTNICTVKKMALGDTIRHLGFAFENTSTVVLRMGDASGQTVPFGAVGEFCFGGDQVVAGYLGLPSLTAEKFIQHPVYGRLYRSGDIGRMLPDGSLMITGRVDDQIKLRGQRIELNEINAVLCASPLVAKAVTVVARKEDSPESSSDQLVAFYMPSSTSSNRIFCVFDSHQDLAASLFLELQSRLPVYMVPTFLIPITNMPLTPAGKVNKALLLNTFRSLSQDQLSAFTNNFTTAEDDDAAQWTDIEVQISVIIADVFRSDAQSIRRWTPLASVGLDSLSAIHVSRRLNQTFPECRLAISDILRNMSIAQLAQLIAEKSATTSFTSGIASTVSLDVFSSDFLSNLQSNLEERRLSSTKPATPCLPLQEAMLVSPTRGKTYVNRMLFRLVENVDVIQEAWMEVCARQDILRTCFVTSDHVLYPIAQVVLDTYTAPWLDLATSAMDTLDTLVEQHAQSLPYPVDSFQPPVSFAAIRDRDTQYLSFVCHHAVYDGEAMGRLLWEVEQVVLSMSGQEKSSVILNTAPNFSMFLQQALNLPSSTDQFWSDHLAGYKPTLLLANRPAAPDKGSGILEQALDMPLSAIQDQVKRLGYSLLTACQAAWTGTMAILMQTDDVCFGNVYNGRSVPAENVDSLVAPCFNTLPVRANISVLQSNRDLLSYFQTLNPDLLLHQFTPLRQIQRQHGNGRRLFDSLLLLQQPSRPLNNDIWTLERDDGEMDLPMVFELTPAYDEDKLRGRLHFDKNIVTPEAASVVVDLFGTVMTTLVQFSSSRIPSRTELPQSLQDKLDNLHLNVESFGKEAEDSGSDAVLVHETDEIWTTTESVIRTVLSRLAAVPADNIRRDTTIYRLGLDSVRAVQVASELRKQGLQVSAVDVMEHPSAATLAAATLAASLSPPLSPPLVQVTGATTTSNNSEFRTPDTSSATHTLPSSSLSVASPGPLELQTIDFNTFRAASRPVLDKHGFYLEHEIETVLPCTPLQTGLLTEFVRSKGKHYFNFITFEQKRGDEIPRLDGAMWQKAWRQVACSTPMLRTGFVSMDGAADSDSDSNSDDAFDALSPFAMVQISLESMEHHARVLLVNDGHDFDLKKWKREATVETLTNLQLPPWQVAIVDGRVGDIVTCHLAIHHALYDAASLRVLLDDVTAFIQAGHDVKRKETPSTELVVSDILHQVASLTGSSSPVADLWREKSGQTVVNTFPLLTPLNESQGYAVLSRPSSRLLDELQTAVRSAGFTMHAVLQAAWTRILSSYVGDASVVFGAVLSGRSSEATERADFPCISTLPVVAQNKSSNRALVEQLMHANILLHKSQHVPLRQIQRWLGQPDTRLFDTLLVYQTAERGSSSDNCPWTISDEEAIVDYPISIEAIAEASDRPLLYQITFDTSVLPREHATILLNQLDAIVNHLATHPDGDEDDFVELNPELYSVLPPTVRELQSDVKLLHEFVERQAELRPTKVALQFVTAFDESRGGVPVSKEWSFDDLNTRGNQVAGLVSQHAEPGSIVAICFDKCPEAFVAMLGILKAGCAYLALDPGAPSSRKEFILQDAGAPLLLTDVTRAAATVSDGGLSDITPAVTILDIDMASLDTASDCVALSSVRRAPEPSDVCYCLYTSGTTGTPKGCAITHENAVQCMLAFQELFRNHYDAETSRWLQFASFHFDVAVLEQYWTWSVGMTLVGAPRDLILEDLAGTISRLDITHIDLTPSLGRLLDPNDVPSLCRGVFITGGEPLKQEMLDPWGPTGAVHNFYGPTEATIGVTSYPQVPRNGRASNIGRQFPNVGTLVFRPGTQTPILRGGVGELCVSGTLVGQGYLNRAEFTNERFPTLDGDGTRYRQDHGDRIYRTGDLVRMMHDGCFDFLGRADDQIKLRGQRLEIGEINHAIRLGLGASVGDVATQVIRDEDNKKDFLVSFVVVDHADGHSSASDSAILSRQVQAACRERLPGYMVPTYVVPLAAIPLSANNKADGKELKRFFNSLSPDERMHTTGAATSDVAAPTTASTAALPAPLSEHPSGKIVVQVLHKLGLLDPNHHTLAQHTSIFELGIDSISVLRFSRALRRAGVSSATPSAILAHPNMGDLIAALHDAQTKQSTTIGSVLEARLLVDACQHRKRAQVAQSLGVASDQIEYIAPCSALQQGILSRARSGPEHRDTYFNTFHFELDSTVSVERLQKAWATVTARNSILRTRFVATRDGIVQAALKPDAVTLPWMQLNLGDNADVALALQEKYIDWVDSCRGNDITNPIQHLSFAYRGANTHVLHIFHGLYDATSLGLVLSQVATAYKAEPNRLPSSSAPTFLHALVHGPLRNHSRSRPFWERHLKDRGHFQPLQPLVVSKCATREDIGVECTLSFADVEHMRVRLGVTHAALVQALWLSVLYKNICSRASNGVALGLVLSGRTMDDLDGAEGVVGPLFNTLPFFAPVAELESSFAALAQACHAYNVATLPFQHTPLRDIQKWCSAGQPLFDILFSFQFGDESFAGTSSATSDLWTQSEPAVHADYPLALEAVLMSTPSSPTLRLVLVAMSGIADKTVLNHVLDEFESALEAVAKDPFSSVIGTNNGIVHVMDNITPNPTPEPVTSDAFTANLSKETTSAPFVWRDTAATLRRTIASLAGVQADTINENTTLLELGLDSVDTIKLSARLRTAGVRLTNSQLVRGQSILTFLGMIEVANNEERAPNGDVSASKSSGDTTIASTSEALRSYFNSNGRDLSNVSHLLPPTPLQEAMVADMIQSNFALYFNNDILEITPGVDIARLKAVWAFVVAKQAILRTVFFNIDSPDFAIAYSQAVKKSIEFIEECSVVSTAELVAVADKVRRQAIHGEGESGLFQLTFVHTSDTRRWYLVLSIAHALYDGRSLDRLHRTVEATYHHSDNAAPVSPAEDPAYIGQLGLILQSSAAQADAFWLGFLEGAQPTYVPRQNTMSIFDVQAPEKTVVRLESTSSVSVADLQAFGRQQATSVQVIGQACWAAVLASLTGSLDLLFGVVLSGRAADEDDATVFPTMNTVPVRVVLHGTPSELLQYMQSNMGSIGEHQYYPLRKAQRAVKREAGSDSSSASGIFNTLFVLQKRGNKELQDTEKPVIMKSIGGASDVEYPICVEMELVHDDSGKDTVVWRTACDTAYVSRHGAVRLLHQLDVALRFMVHSSAASSTTSILAFDDNGVSICGLPPFKPKVSRQAEEKLNMDPPTAEASQKDSGEWTEAEMAIREVLSAVSGTPESAIQRTGQTLYHLGLDSISTIKVSSLLKKTKGIVLGVRALLAAGSIQEMAAMATAGKEDMQNTSFVSQTLSTSILLTAHIEQNLRAGGMSPADVETVLPATPMQVHMISVWQNTGGDVFFPAFCYRLQANETSTIISLYHIHSAWAELVAELPILRSIFMTAAVDAPVPLLQAVIRNKMHKIPPSLDESKVVHSWPTLGDTSAQPLFAILSVAREVDAGHVSFLLTLRIHHALYDAVSLETMLGRFQELLVSPLKGKAKATSTAWEQSLSRQLSTATTESNKAYWSKYFAGANLRSSVDIPGKVQKRGRASFYRRSALDNVAPLKDMAAKLGVGLQSLVFAVYAKMLSTENASQDDVVFGVYLANRINSGDDDKLAAYPTLCLVPLLVRSPSTRSVADMAAQIQADLHALAAPPSPTAAAPLTASLWEIQQWTGVAVESFVNFLLPDDLGTVGASSGISLELVEMPDKASPPPSPSAYPSLHGNRVREAYKDAIDVEMAVRNDTLDIGAFGSASRLGDDGGAEKTVQAIVSALLAELSDRE</sequence>
<feature type="domain" description="Carrier" evidence="7">
    <location>
        <begin position="3448"/>
        <end position="3528"/>
    </location>
</feature>
<feature type="domain" description="Carrier" evidence="7">
    <location>
        <begin position="1689"/>
        <end position="1767"/>
    </location>
</feature>
<dbReference type="InterPro" id="IPR010071">
    <property type="entry name" value="AA_adenyl_dom"/>
</dbReference>
<dbReference type="Gene3D" id="1.10.1200.10">
    <property type="entry name" value="ACP-like"/>
    <property type="match status" value="5"/>
</dbReference>
<dbReference type="VEuPathDB" id="FungiDB:SPSK_01356"/>
<dbReference type="InterPro" id="IPR020806">
    <property type="entry name" value="PKS_PP-bd"/>
</dbReference>
<dbReference type="InterPro" id="IPR042099">
    <property type="entry name" value="ANL_N_sf"/>
</dbReference>
<feature type="domain" description="Carrier" evidence="7">
    <location>
        <begin position="4642"/>
        <end position="4717"/>
    </location>
</feature>
<dbReference type="InterPro" id="IPR023213">
    <property type="entry name" value="CAT-like_dom_sf"/>
</dbReference>
<keyword evidence="4" id="KW-0436">Ligase</keyword>
<dbReference type="InterPro" id="IPR036736">
    <property type="entry name" value="ACP-like_sf"/>
</dbReference>
<dbReference type="InterPro" id="IPR000873">
    <property type="entry name" value="AMP-dep_synth/lig_dom"/>
</dbReference>
<dbReference type="OrthoDB" id="416786at2759"/>
<dbReference type="PANTHER" id="PTHR45527">
    <property type="entry name" value="NONRIBOSOMAL PEPTIDE SYNTHETASE"/>
    <property type="match status" value="1"/>
</dbReference>
<accession>A0A0F2MCT4</accession>
<dbReference type="InterPro" id="IPR001242">
    <property type="entry name" value="Condensation_dom"/>
</dbReference>
<dbReference type="InterPro" id="IPR045851">
    <property type="entry name" value="AMP-bd_C_sf"/>
</dbReference>
<feature type="region of interest" description="Disordered" evidence="6">
    <location>
        <begin position="2346"/>
        <end position="2381"/>
    </location>
</feature>
<dbReference type="FunFam" id="3.40.50.12780:FF:000024">
    <property type="entry name" value="Nonribosomal siderophore peptide synthase SidC"/>
    <property type="match status" value="2"/>
</dbReference>
<keyword evidence="2" id="KW-0596">Phosphopantetheine</keyword>
<evidence type="ECO:0000313" key="9">
    <source>
        <dbReference type="Proteomes" id="UP000033710"/>
    </source>
</evidence>
<protein>
    <submittedName>
        <fullName evidence="8">Non-ribosomal peptide synthase</fullName>
    </submittedName>
</protein>
<comment type="pathway">
    <text evidence="1">Siderophore biosynthesis.</text>
</comment>
<dbReference type="InterPro" id="IPR006162">
    <property type="entry name" value="Ppantetheine_attach_site"/>
</dbReference>
<feature type="domain" description="Carrier" evidence="7">
    <location>
        <begin position="2264"/>
        <end position="2337"/>
    </location>
</feature>
<dbReference type="Gene3D" id="3.40.50.12780">
    <property type="entry name" value="N-terminal domain of ligase-like"/>
    <property type="match status" value="3"/>
</dbReference>
<evidence type="ECO:0000256" key="6">
    <source>
        <dbReference type="SAM" id="MobiDB-lite"/>
    </source>
</evidence>
<organism evidence="8 9">
    <name type="scientific">Sporothrix schenckii 1099-18</name>
    <dbReference type="NCBI Taxonomy" id="1397361"/>
    <lineage>
        <taxon>Eukaryota</taxon>
        <taxon>Fungi</taxon>
        <taxon>Dikarya</taxon>
        <taxon>Ascomycota</taxon>
        <taxon>Pezizomycotina</taxon>
        <taxon>Sordariomycetes</taxon>
        <taxon>Sordariomycetidae</taxon>
        <taxon>Ophiostomatales</taxon>
        <taxon>Ophiostomataceae</taxon>
        <taxon>Sporothrix</taxon>
    </lineage>
</organism>
<dbReference type="PROSITE" id="PS00455">
    <property type="entry name" value="AMP_BINDING"/>
    <property type="match status" value="2"/>
</dbReference>
<evidence type="ECO:0000256" key="4">
    <source>
        <dbReference type="ARBA" id="ARBA00022598"/>
    </source>
</evidence>
<dbReference type="NCBIfam" id="NF003417">
    <property type="entry name" value="PRK04813.1"/>
    <property type="match status" value="3"/>
</dbReference>
<dbReference type="GO" id="GO:0031169">
    <property type="term" value="P:ferrichrome biosynthetic process"/>
    <property type="evidence" value="ECO:0007669"/>
    <property type="project" value="UniProtKB-ARBA"/>
</dbReference>
<dbReference type="SUPFAM" id="SSF47336">
    <property type="entry name" value="ACP-like"/>
    <property type="match status" value="5"/>
</dbReference>
<evidence type="ECO:0000256" key="3">
    <source>
        <dbReference type="ARBA" id="ARBA00022553"/>
    </source>
</evidence>
<dbReference type="FunFam" id="3.30.300.30:FF:000015">
    <property type="entry name" value="Nonribosomal peptide synthase SidD"/>
    <property type="match status" value="1"/>
</dbReference>
<dbReference type="KEGG" id="ssck:SPSK_01356"/>
<dbReference type="EMBL" id="AXCR01000005">
    <property type="protein sequence ID" value="KJR86904.1"/>
    <property type="molecule type" value="Genomic_DNA"/>
</dbReference>
<dbReference type="GO" id="GO:0010106">
    <property type="term" value="P:cellular response to iron ion starvation"/>
    <property type="evidence" value="ECO:0007669"/>
    <property type="project" value="UniProtKB-ARBA"/>
</dbReference>
<evidence type="ECO:0000313" key="8">
    <source>
        <dbReference type="EMBL" id="KJR86904.1"/>
    </source>
</evidence>
<dbReference type="SUPFAM" id="SSF56801">
    <property type="entry name" value="Acetyl-CoA synthetase-like"/>
    <property type="match status" value="3"/>
</dbReference>
<evidence type="ECO:0000259" key="7">
    <source>
        <dbReference type="PROSITE" id="PS50075"/>
    </source>
</evidence>
<reference evidence="8 9" key="1">
    <citation type="journal article" date="2014" name="BMC Genomics">
        <title>Comparative genomics of the major fungal agents of human and animal Sporotrichosis: Sporothrix schenckii and Sporothrix brasiliensis.</title>
        <authorList>
            <person name="Teixeira M.M."/>
            <person name="de Almeida L.G."/>
            <person name="Kubitschek-Barreira P."/>
            <person name="Alves F.L."/>
            <person name="Kioshima E.S."/>
            <person name="Abadio A.K."/>
            <person name="Fernandes L."/>
            <person name="Derengowski L.S."/>
            <person name="Ferreira K.S."/>
            <person name="Souza R.C."/>
            <person name="Ruiz J.C."/>
            <person name="de Andrade N.C."/>
            <person name="Paes H.C."/>
            <person name="Nicola A.M."/>
            <person name="Albuquerque P."/>
            <person name="Gerber A.L."/>
            <person name="Martins V.P."/>
            <person name="Peconick L.D."/>
            <person name="Neto A.V."/>
            <person name="Chaucanez C.B."/>
            <person name="Silva P.A."/>
            <person name="Cunha O.L."/>
            <person name="de Oliveira F.F."/>
            <person name="dos Santos T.C."/>
            <person name="Barros A.L."/>
            <person name="Soares M.A."/>
            <person name="de Oliveira L.M."/>
            <person name="Marini M.M."/>
            <person name="Villalobos-Duno H."/>
            <person name="Cunha M.M."/>
            <person name="de Hoog S."/>
            <person name="da Silveira J.F."/>
            <person name="Henrissat B."/>
            <person name="Nino-Vega G.A."/>
            <person name="Cisalpino P.S."/>
            <person name="Mora-Montes H.M."/>
            <person name="Almeida S.R."/>
            <person name="Stajich J.E."/>
            <person name="Lopes-Bezerra L.M."/>
            <person name="Vasconcelos A.T."/>
            <person name="Felipe M.S."/>
        </authorList>
    </citation>
    <scope>NUCLEOTIDE SEQUENCE [LARGE SCALE GENOMIC DNA]</scope>
    <source>
        <strain evidence="8 9">1099-18</strain>
    </source>
</reference>
<reference evidence="8 9" key="2">
    <citation type="journal article" date="2015" name="Eukaryot. Cell">
        <title>Asexual propagation of a virulent clone complex in a human and feline outbreak of sporotrichosis.</title>
        <authorList>
            <person name="Teixeira Mde M."/>
            <person name="Rodrigues A.M."/>
            <person name="Tsui C.K."/>
            <person name="de Almeida L.G."/>
            <person name="Van Diepeningen A.D."/>
            <person name="van den Ende B.G."/>
            <person name="Fernandes G.F."/>
            <person name="Kano R."/>
            <person name="Hamelin R.C."/>
            <person name="Lopes-Bezerra L.M."/>
            <person name="Vasconcelos A.T."/>
            <person name="de Hoog S."/>
            <person name="de Camargo Z.P."/>
            <person name="Felipe M.S."/>
        </authorList>
    </citation>
    <scope>NUCLEOTIDE SEQUENCE [LARGE SCALE GENOMIC DNA]</scope>
    <source>
        <strain evidence="8 9">1099-18</strain>
    </source>
</reference>
<dbReference type="GO" id="GO:0043041">
    <property type="term" value="P:amino acid activation for nonribosomal peptide biosynthetic process"/>
    <property type="evidence" value="ECO:0007669"/>
    <property type="project" value="TreeGrafter"/>
</dbReference>
<dbReference type="Pfam" id="PF00550">
    <property type="entry name" value="PP-binding"/>
    <property type="match status" value="5"/>
</dbReference>
<comment type="caution">
    <text evidence="8">The sequence shown here is derived from an EMBL/GenBank/DDBJ whole genome shotgun (WGS) entry which is preliminary data.</text>
</comment>
<dbReference type="Gene3D" id="3.30.559.10">
    <property type="entry name" value="Chloramphenicol acetyltransferase-like domain"/>
    <property type="match status" value="6"/>
</dbReference>
<feature type="compositionally biased region" description="Polar residues" evidence="6">
    <location>
        <begin position="2350"/>
        <end position="2380"/>
    </location>
</feature>
<keyword evidence="3" id="KW-0597">Phosphoprotein</keyword>
<dbReference type="InterPro" id="IPR020845">
    <property type="entry name" value="AMP-binding_CS"/>
</dbReference>
<dbReference type="GO" id="GO:0005737">
    <property type="term" value="C:cytoplasm"/>
    <property type="evidence" value="ECO:0007669"/>
    <property type="project" value="TreeGrafter"/>
</dbReference>
<dbReference type="GO" id="GO:0031177">
    <property type="term" value="F:phosphopantetheine binding"/>
    <property type="evidence" value="ECO:0007669"/>
    <property type="project" value="InterPro"/>
</dbReference>
<dbReference type="PROSITE" id="PS50075">
    <property type="entry name" value="CARRIER"/>
    <property type="match status" value="5"/>
</dbReference>
<dbReference type="Gene3D" id="3.30.559.30">
    <property type="entry name" value="Nonribosomal peptide synthetase, condensation domain"/>
    <property type="match status" value="6"/>
</dbReference>
<evidence type="ECO:0000256" key="1">
    <source>
        <dbReference type="ARBA" id="ARBA00004924"/>
    </source>
</evidence>
<comment type="similarity">
    <text evidence="5">Belongs to the NRP synthetase family.</text>
</comment>
<gene>
    <name evidence="8" type="ORF">SPSK_01356</name>
</gene>
<dbReference type="NCBIfam" id="TIGR01733">
    <property type="entry name" value="AA-adenyl-dom"/>
    <property type="match status" value="2"/>
</dbReference>
<dbReference type="Pfam" id="PF00501">
    <property type="entry name" value="AMP-binding"/>
    <property type="match status" value="3"/>
</dbReference>
<name>A0A0F2MCT4_SPOSC</name>
<evidence type="ECO:0000256" key="2">
    <source>
        <dbReference type="ARBA" id="ARBA00022450"/>
    </source>
</evidence>
<dbReference type="RefSeq" id="XP_016589580.1">
    <property type="nucleotide sequence ID" value="XM_016728271.1"/>
</dbReference>
<feature type="region of interest" description="Disordered" evidence="6">
    <location>
        <begin position="4619"/>
        <end position="4640"/>
    </location>
</feature>
<dbReference type="InterPro" id="IPR009081">
    <property type="entry name" value="PP-bd_ACP"/>
</dbReference>
<dbReference type="Gene3D" id="3.30.300.30">
    <property type="match status" value="3"/>
</dbReference>
<dbReference type="SMART" id="SM00823">
    <property type="entry name" value="PKS_PP"/>
    <property type="match status" value="5"/>
</dbReference>
<dbReference type="GeneID" id="27663548"/>
<dbReference type="GO" id="GO:0016874">
    <property type="term" value="F:ligase activity"/>
    <property type="evidence" value="ECO:0007669"/>
    <property type="project" value="UniProtKB-KW"/>
</dbReference>
<dbReference type="PROSITE" id="PS00012">
    <property type="entry name" value="PHOSPHOPANTETHEINE"/>
    <property type="match status" value="4"/>
</dbReference>
<dbReference type="FunFam" id="3.30.300.30:FF:000033">
    <property type="entry name" value="Nonribosomal siderophore peptide synthase SidC"/>
    <property type="match status" value="1"/>
</dbReference>
<dbReference type="CDD" id="cd05918">
    <property type="entry name" value="A_NRPS_SidN3_like"/>
    <property type="match status" value="1"/>
</dbReference>
<dbReference type="PANTHER" id="PTHR45527:SF1">
    <property type="entry name" value="FATTY ACID SYNTHASE"/>
    <property type="match status" value="1"/>
</dbReference>
<feature type="domain" description="Carrier" evidence="7">
    <location>
        <begin position="4041"/>
        <end position="4117"/>
    </location>
</feature>